<sequence length="93" mass="10303">MRRLLWAADTAGLNGYQDPNSGQELNSDSITSVQEPDGTYRLITPQEYERLSDEDKATADTQLESLAKSADGMGTAGANVKTHFDQQFQERYS</sequence>
<dbReference type="EMBL" id="MTPX02000073">
    <property type="protein sequence ID" value="PHP51931.1"/>
    <property type="molecule type" value="Genomic_DNA"/>
</dbReference>
<dbReference type="Proteomes" id="UP000194577">
    <property type="component" value="Unassembled WGS sequence"/>
</dbReference>
<feature type="region of interest" description="Disordered" evidence="1">
    <location>
        <begin position="12"/>
        <end position="33"/>
    </location>
</feature>
<feature type="compositionally biased region" description="Polar residues" evidence="1">
    <location>
        <begin position="17"/>
        <end position="33"/>
    </location>
</feature>
<comment type="caution">
    <text evidence="2">The sequence shown here is derived from an EMBL/GenBank/DDBJ whole genome shotgun (WGS) entry which is preliminary data.</text>
</comment>
<evidence type="ECO:0000313" key="2">
    <source>
        <dbReference type="EMBL" id="PHP51931.1"/>
    </source>
</evidence>
<keyword evidence="3" id="KW-1185">Reference proteome</keyword>
<dbReference type="RefSeq" id="WP_086615758.1">
    <property type="nucleotide sequence ID" value="NZ_MTPX02000073.1"/>
</dbReference>
<evidence type="ECO:0000313" key="3">
    <source>
        <dbReference type="Proteomes" id="UP000194577"/>
    </source>
</evidence>
<organism evidence="2 3">
    <name type="scientific">Actinomyces ruminis</name>
    <dbReference type="NCBI Taxonomy" id="1937003"/>
    <lineage>
        <taxon>Bacteria</taxon>
        <taxon>Bacillati</taxon>
        <taxon>Actinomycetota</taxon>
        <taxon>Actinomycetes</taxon>
        <taxon>Actinomycetales</taxon>
        <taxon>Actinomycetaceae</taxon>
        <taxon>Actinomyces</taxon>
    </lineage>
</organism>
<reference evidence="2 3" key="1">
    <citation type="submission" date="2017-10" db="EMBL/GenBank/DDBJ databases">
        <title>Draft genome sequence of cellulolytic Actinomyces sp CtC72 isolated from cattle rumen fluid.</title>
        <authorList>
            <person name="Joshi A.J."/>
            <person name="Vasudevan G."/>
            <person name="Lanjekar V.B."/>
            <person name="Hivarkar S."/>
            <person name="Engineer A."/>
            <person name="Pore S.D."/>
            <person name="Dhakephalkar P.K."/>
            <person name="Dagar S."/>
        </authorList>
    </citation>
    <scope>NUCLEOTIDE SEQUENCE [LARGE SCALE GENOMIC DNA]</scope>
    <source>
        <strain evidence="3">CtC72</strain>
    </source>
</reference>
<protein>
    <submittedName>
        <fullName evidence="2">Uncharacterized protein</fullName>
    </submittedName>
</protein>
<accession>A0ABX4M984</accession>
<name>A0ABX4M984_9ACTO</name>
<gene>
    <name evidence="2" type="ORF">BW737_013315</name>
</gene>
<evidence type="ECO:0000256" key="1">
    <source>
        <dbReference type="SAM" id="MobiDB-lite"/>
    </source>
</evidence>
<proteinExistence type="predicted"/>